<dbReference type="InterPro" id="IPR020845">
    <property type="entry name" value="AMP-binding_CS"/>
</dbReference>
<evidence type="ECO:0000313" key="22">
    <source>
        <dbReference type="EMBL" id="KAK3526171.1"/>
    </source>
</evidence>
<evidence type="ECO:0000256" key="2">
    <source>
        <dbReference type="ARBA" id="ARBA00006432"/>
    </source>
</evidence>
<dbReference type="GO" id="GO:0044539">
    <property type="term" value="P:long-chain fatty acid import into cell"/>
    <property type="evidence" value="ECO:0007669"/>
    <property type="project" value="TreeGrafter"/>
</dbReference>
<keyword evidence="9" id="KW-1133">Transmembrane helix</keyword>
<dbReference type="GO" id="GO:0004467">
    <property type="term" value="F:long-chain fatty acid-CoA ligase activity"/>
    <property type="evidence" value="ECO:0007669"/>
    <property type="project" value="UniProtKB-EC"/>
</dbReference>
<keyword evidence="10" id="KW-0445">Lipid transport</keyword>
<dbReference type="InterPro" id="IPR045851">
    <property type="entry name" value="AMP-bd_C_sf"/>
</dbReference>
<evidence type="ECO:0000259" key="21">
    <source>
        <dbReference type="Pfam" id="PF25770"/>
    </source>
</evidence>
<dbReference type="PANTHER" id="PTHR43107:SF4">
    <property type="entry name" value="LONG-CHAIN FATTY ACID TRANSPORT PROTEIN 2"/>
    <property type="match status" value="1"/>
</dbReference>
<feature type="compositionally biased region" description="Polar residues" evidence="19">
    <location>
        <begin position="69"/>
        <end position="96"/>
    </location>
</feature>
<feature type="coiled-coil region" evidence="18">
    <location>
        <begin position="1177"/>
        <end position="1233"/>
    </location>
</feature>
<organism evidence="22 23">
    <name type="scientific">Hemibagrus guttatus</name>
    <dbReference type="NCBI Taxonomy" id="175788"/>
    <lineage>
        <taxon>Eukaryota</taxon>
        <taxon>Metazoa</taxon>
        <taxon>Chordata</taxon>
        <taxon>Craniata</taxon>
        <taxon>Vertebrata</taxon>
        <taxon>Euteleostomi</taxon>
        <taxon>Actinopterygii</taxon>
        <taxon>Neopterygii</taxon>
        <taxon>Teleostei</taxon>
        <taxon>Ostariophysi</taxon>
        <taxon>Siluriformes</taxon>
        <taxon>Bagridae</taxon>
        <taxon>Hemibagrus</taxon>
    </lineage>
</organism>
<name>A0AAE0QN47_9TELE</name>
<dbReference type="Pfam" id="PF00501">
    <property type="entry name" value="AMP-binding"/>
    <property type="match status" value="1"/>
</dbReference>
<dbReference type="EC" id="6.2.1.3" evidence="14"/>
<comment type="catalytic activity">
    <reaction evidence="17">
        <text>tetracosanoate + ATP + CoA = tetracosanoyl-CoA + AMP + diphosphate</text>
        <dbReference type="Rhea" id="RHEA:33639"/>
        <dbReference type="ChEBI" id="CHEBI:30616"/>
        <dbReference type="ChEBI" id="CHEBI:31014"/>
        <dbReference type="ChEBI" id="CHEBI:33019"/>
        <dbReference type="ChEBI" id="CHEBI:57287"/>
        <dbReference type="ChEBI" id="CHEBI:65052"/>
        <dbReference type="ChEBI" id="CHEBI:456215"/>
    </reaction>
    <physiologicalReaction direction="left-to-right" evidence="17">
        <dbReference type="Rhea" id="RHEA:33640"/>
    </physiologicalReaction>
</comment>
<dbReference type="Pfam" id="PF25769">
    <property type="entry name" value="PLK4_bind_CEP152"/>
    <property type="match status" value="1"/>
</dbReference>
<evidence type="ECO:0000256" key="8">
    <source>
        <dbReference type="ARBA" id="ARBA00022832"/>
    </source>
</evidence>
<feature type="compositionally biased region" description="Polar residues" evidence="19">
    <location>
        <begin position="1354"/>
        <end position="1365"/>
    </location>
</feature>
<comment type="caution">
    <text evidence="22">The sequence shown here is derived from an EMBL/GenBank/DDBJ whole genome shotgun (WGS) entry which is preliminary data.</text>
</comment>
<feature type="coiled-coil region" evidence="18">
    <location>
        <begin position="708"/>
        <end position="735"/>
    </location>
</feature>
<keyword evidence="12" id="KW-0472">Membrane</keyword>
<evidence type="ECO:0000256" key="17">
    <source>
        <dbReference type="ARBA" id="ARBA00048666"/>
    </source>
</evidence>
<feature type="compositionally biased region" description="Basic and acidic residues" evidence="19">
    <location>
        <begin position="1390"/>
        <end position="1407"/>
    </location>
</feature>
<evidence type="ECO:0000256" key="13">
    <source>
        <dbReference type="ARBA" id="ARBA00024484"/>
    </source>
</evidence>
<feature type="coiled-coil region" evidence="18">
    <location>
        <begin position="369"/>
        <end position="489"/>
    </location>
</feature>
<evidence type="ECO:0000256" key="12">
    <source>
        <dbReference type="ARBA" id="ARBA00023136"/>
    </source>
</evidence>
<evidence type="ECO:0000256" key="3">
    <source>
        <dbReference type="ARBA" id="ARBA00022448"/>
    </source>
</evidence>
<evidence type="ECO:0000256" key="11">
    <source>
        <dbReference type="ARBA" id="ARBA00023098"/>
    </source>
</evidence>
<dbReference type="InterPro" id="IPR042099">
    <property type="entry name" value="ANL_N_sf"/>
</dbReference>
<dbReference type="Gene3D" id="3.30.300.30">
    <property type="match status" value="1"/>
</dbReference>
<feature type="coiled-coil region" evidence="18">
    <location>
        <begin position="761"/>
        <end position="788"/>
    </location>
</feature>
<feature type="coiled-coil region" evidence="18">
    <location>
        <begin position="240"/>
        <end position="330"/>
    </location>
</feature>
<dbReference type="PANTHER" id="PTHR43107">
    <property type="entry name" value="LONG-CHAIN FATTY ACID TRANSPORT PROTEIN"/>
    <property type="match status" value="1"/>
</dbReference>
<evidence type="ECO:0000256" key="18">
    <source>
        <dbReference type="SAM" id="Coils"/>
    </source>
</evidence>
<gene>
    <name evidence="22" type="ORF">QTP70_017723</name>
</gene>
<dbReference type="InterPro" id="IPR057664">
    <property type="entry name" value="CEP152_PLK4_bind"/>
</dbReference>
<feature type="region of interest" description="Disordered" evidence="19">
    <location>
        <begin position="1"/>
        <end position="103"/>
    </location>
</feature>
<keyword evidence="3" id="KW-0813">Transport</keyword>
<evidence type="ECO:0000256" key="9">
    <source>
        <dbReference type="ARBA" id="ARBA00022989"/>
    </source>
</evidence>
<comment type="catalytic activity">
    <reaction evidence="15">
        <text>a very long-chain fatty acid + ATP + CoA = a very long-chain fatty acyl-CoA + AMP + diphosphate</text>
        <dbReference type="Rhea" id="RHEA:54536"/>
        <dbReference type="ChEBI" id="CHEBI:30616"/>
        <dbReference type="ChEBI" id="CHEBI:33019"/>
        <dbReference type="ChEBI" id="CHEBI:57287"/>
        <dbReference type="ChEBI" id="CHEBI:58950"/>
        <dbReference type="ChEBI" id="CHEBI:138261"/>
        <dbReference type="ChEBI" id="CHEBI:456215"/>
    </reaction>
    <physiologicalReaction direction="left-to-right" evidence="15">
        <dbReference type="Rhea" id="RHEA:54537"/>
    </physiologicalReaction>
</comment>
<protein>
    <recommendedName>
        <fullName evidence="14">long-chain-fatty-acid--CoA ligase</fullName>
        <ecNumber evidence="14">6.2.1.3</ecNumber>
    </recommendedName>
    <alternativeName>
        <fullName evidence="16">Long-chain-fatty-acid--CoA ligase</fullName>
    </alternativeName>
</protein>
<dbReference type="GO" id="GO:0000166">
    <property type="term" value="F:nucleotide binding"/>
    <property type="evidence" value="ECO:0007669"/>
    <property type="project" value="UniProtKB-KW"/>
</dbReference>
<evidence type="ECO:0000256" key="14">
    <source>
        <dbReference type="ARBA" id="ARBA00026121"/>
    </source>
</evidence>
<feature type="region of interest" description="Disordered" evidence="19">
    <location>
        <begin position="829"/>
        <end position="857"/>
    </location>
</feature>
<comment type="similarity">
    <text evidence="2">Belongs to the ATP-dependent AMP-binding enzyme family.</text>
</comment>
<dbReference type="InterPro" id="IPR057659">
    <property type="entry name" value="CEP152_CC"/>
</dbReference>
<dbReference type="FunFam" id="3.40.50.12780:FF:000005">
    <property type="entry name" value="Solute carrier family 27 member 6"/>
    <property type="match status" value="1"/>
</dbReference>
<feature type="region of interest" description="Disordered" evidence="19">
    <location>
        <begin position="1349"/>
        <end position="1448"/>
    </location>
</feature>
<feature type="domain" description="CEP152 CEP63 binding coiled coil" evidence="21">
    <location>
        <begin position="1255"/>
        <end position="1305"/>
    </location>
</feature>
<keyword evidence="5" id="KW-0436">Ligase</keyword>
<evidence type="ECO:0000256" key="5">
    <source>
        <dbReference type="ARBA" id="ARBA00022598"/>
    </source>
</evidence>
<dbReference type="PROSITE" id="PS00455">
    <property type="entry name" value="AMP_BINDING"/>
    <property type="match status" value="1"/>
</dbReference>
<dbReference type="GO" id="GO:0005324">
    <property type="term" value="F:long-chain fatty acid transmembrane transporter activity"/>
    <property type="evidence" value="ECO:0007669"/>
    <property type="project" value="TreeGrafter"/>
</dbReference>
<evidence type="ECO:0000256" key="4">
    <source>
        <dbReference type="ARBA" id="ARBA00022475"/>
    </source>
</evidence>
<evidence type="ECO:0000259" key="20">
    <source>
        <dbReference type="Pfam" id="PF00501"/>
    </source>
</evidence>
<feature type="coiled-coil region" evidence="18">
    <location>
        <begin position="937"/>
        <end position="1008"/>
    </location>
</feature>
<proteinExistence type="inferred from homology"/>
<keyword evidence="6" id="KW-0812">Transmembrane</keyword>
<comment type="subcellular location">
    <subcellularLocation>
        <location evidence="1">Cell membrane</location>
        <topology evidence="1">Multi-pass membrane protein</topology>
    </subcellularLocation>
</comment>
<feature type="compositionally biased region" description="Polar residues" evidence="19">
    <location>
        <begin position="1408"/>
        <end position="1417"/>
    </location>
</feature>
<evidence type="ECO:0000256" key="16">
    <source>
        <dbReference type="ARBA" id="ARBA00041297"/>
    </source>
</evidence>
<feature type="compositionally biased region" description="Polar residues" evidence="19">
    <location>
        <begin position="1379"/>
        <end position="1389"/>
    </location>
</feature>
<dbReference type="NCBIfam" id="NF006134">
    <property type="entry name" value="PRK08279.1"/>
    <property type="match status" value="1"/>
</dbReference>
<keyword evidence="4" id="KW-1003">Cell membrane</keyword>
<evidence type="ECO:0000256" key="19">
    <source>
        <dbReference type="SAM" id="MobiDB-lite"/>
    </source>
</evidence>
<dbReference type="CDD" id="cd05938">
    <property type="entry name" value="hsFATP2a_ACSVL_like"/>
    <property type="match status" value="1"/>
</dbReference>
<sequence>MSIDFDSAALQTQHEEEEEYDQEDYAREQELHKLLTDLPDDMLEDSHDSSPELNYSTCSPQRANDRSQHAWNGQSDHPQSPSAETNPGNAYNQSDHQGYMYGPDHVHHLQRRTEHGWDGHQGQTHQYESGEYVYSSTGTAVSIGTSSNSVEEDYAQEAYLHTDHHAGADGQDYGGLSNVRNYFQKYDNGITDGQASYQPHQPTRQQNMFNIQSSHQNGHFDQLQRDFLDSSPTTVDAQEYAQLKILNKAQLRQIEDLEQKLEDCRRKMRYLEHQFAIVKDEKDGLTVSLKESSHLLEEAKEKESLLQSKVTSLERQIQTLTEREQENMKKQCAAEATVDSLQQQMMELCRSNTLTRAREQHDRDMAAMKEQHEARVLALQQKLDTHGQNLEEQVQLAQRLQEQVKQLERQREEEQVDRAAVINALTQRLEESQQQCAKLLQTGCVQEMSQMQIKLQQAQSSRNISENMNQVLQEELNELKEQITLYESAVKLGAVSFDSKPNWENQLSESYMDLGIKKVNWKDGRNHSAPVLSDSSLPKEDLAKELKTELQRCLMQLKTKREKISRLQKELQISQNHVERLQTQLQGAEKNAKDSVIRESSLEKLLEQSNTTPHKVVARLEEERQQLQKRVEALELRNKELKQSEEKVKAANSELCTKMREMIQELDQEKQEAAERYERTQQQYRDDVVQRVRAELTQEHTAHIEQLTDQHQLHIQQLESKLADLSQEVLAVQECYISVCKEKDKLEENLQSRIDEERNLKDCEIKKRQEIEEALEKQKADFASQHQEAVAQLKAQWAREKETEIQLQVTKKLASAKKSWLEGQQEEWEQKLEEAMKEKQKSESIGTQDNSSQTDTMDSVTQLLSLEQLEDRLGAQKMALQQESESKLTKAVEEALRSKERELQQKHVQDTASQVERAVSRARNCWLQEMSSLPEYKASLQTEREQWETQHQQHIQEQVSSAIKAVEDKCQETLSRKHKELEDCVCRNQELQKQVDCLKTQLENSGEEQKALLKAELSAARALWNTEKQEEISCLKMQLQGDQESLKEKHQAQLERRIKETREEALRQGQERLQEAMRREEQEWRSQQQLKLREERQQFMEEVLAELKEVLKEVQEQREVAEERYSREGGVRARLRNLCREALATAIENTKQDLVKVCSLDRRKEGVCSSKSCNETIGRLQKKNHELQRHLEKACRQLQHTVREHKSALCKLKEEYEENLQKEKEANARAVEQAKLFASKESGGAVGQQNLHAGLEEMNEQYTKAVQKIRGDMLRYLQESKERAAELIRAEVLRERQDTARRMRRYYLTCLQELLEEGGQTTGAEKKIINAASKLAAMAKVLETPVAKKKFQRNQDVQETSSHSTENSKVDRPAKVSCAPSSQSHSAITESHKVSRNEQRQHWKVLTETRSTAQTAKMRTAGKASRPNLNSAKTNAAKGPEVTEPLHSPHPKSFCEIASSSVHFNTADSVNVTLRKPSRDEYLMGTEAGKASEHFTPRVTVEPFLLKEAPLYLLARTNMYVWLTVLVAGLCVLPALLRTLCPYFTQDCAYMLKAALFGLRLERYKRKARFYSILDCFLDAVTKHPHKPFIYFMGETHSYSDVDRKSNKVANALQKVAGLKEGDIVALLLGNEPCFIWIWLGLAKLGCSTALLNFNIRSKSLLHCFSCCGANVLIVDEELCGAVEEILPALKEKSISVYVLSDACTTDGIQGISQAIAQAPDEAMSPSLRANVTYRSTALYIYTSGTTGLPKAATVTHERVWAASFIQGVSGVTSEDIFYINLPLYHSAGFLIGFIGCIERGNSFVLRRKFSASQFWEDCRKYKVTVMQYIGETMRYLCNTPKRDNDRDHSVKIALGNGVRADVWKEFLNRFGDIYVRELYAATEGNIGFINYTTKVGVVGRVNFLHKKFFPYSLIKFDVEKEEPVRNAEGFCVRAAPGEPGLLIGKITIKSPFVGYAGNKQQTEKKRLRDVFVKGDLYFNSGDLLKIDEENFVYFHDRVGDTFRWKGENVATTEVSDILTMVDCIEEANVYGVVVKGHEGRIGMAAIVLKEGKEFDGTDTCRVVANYLPVYASPRFIRIQSSLELTGTFKMKKVKLVEEGFDPALIRDPLYFLDLAEKKYIALTQEIYNSVIAGDIKL</sequence>
<feature type="coiled-coil region" evidence="18">
    <location>
        <begin position="543"/>
        <end position="683"/>
    </location>
</feature>
<evidence type="ECO:0000256" key="7">
    <source>
        <dbReference type="ARBA" id="ARBA00022741"/>
    </source>
</evidence>
<keyword evidence="18" id="KW-0175">Coiled coil</keyword>
<feature type="coiled-coil region" evidence="18">
    <location>
        <begin position="1051"/>
        <end position="1124"/>
    </location>
</feature>
<evidence type="ECO:0000313" key="23">
    <source>
        <dbReference type="Proteomes" id="UP001274896"/>
    </source>
</evidence>
<accession>A0AAE0QN47</accession>
<dbReference type="Pfam" id="PF25770">
    <property type="entry name" value="CC_CEP63-bind_CEP152"/>
    <property type="match status" value="1"/>
</dbReference>
<dbReference type="GO" id="GO:0005886">
    <property type="term" value="C:plasma membrane"/>
    <property type="evidence" value="ECO:0007669"/>
    <property type="project" value="UniProtKB-SubCell"/>
</dbReference>
<evidence type="ECO:0000256" key="6">
    <source>
        <dbReference type="ARBA" id="ARBA00022692"/>
    </source>
</evidence>
<keyword evidence="7" id="KW-0547">Nucleotide-binding</keyword>
<feature type="domain" description="AMP-dependent synthetase/ligase" evidence="20">
    <location>
        <begin position="1579"/>
        <end position="1900"/>
    </location>
</feature>
<dbReference type="SUPFAM" id="SSF56801">
    <property type="entry name" value="Acetyl-CoA synthetase-like"/>
    <property type="match status" value="1"/>
</dbReference>
<dbReference type="FunFam" id="3.30.300.30:FF:000002">
    <property type="entry name" value="Long-chain fatty acid transport protein 1"/>
    <property type="match status" value="1"/>
</dbReference>
<dbReference type="Proteomes" id="UP001274896">
    <property type="component" value="Unassembled WGS sequence"/>
</dbReference>
<feature type="compositionally biased region" description="Basic and acidic residues" evidence="19">
    <location>
        <begin position="24"/>
        <end position="35"/>
    </location>
</feature>
<keyword evidence="23" id="KW-1185">Reference proteome</keyword>
<dbReference type="Gene3D" id="3.40.50.12780">
    <property type="entry name" value="N-terminal domain of ligase-like"/>
    <property type="match status" value="1"/>
</dbReference>
<evidence type="ECO:0000256" key="10">
    <source>
        <dbReference type="ARBA" id="ARBA00023055"/>
    </source>
</evidence>
<reference evidence="22" key="1">
    <citation type="submission" date="2023-06" db="EMBL/GenBank/DDBJ databases">
        <title>Male Hemibagrus guttatus genome.</title>
        <authorList>
            <person name="Bian C."/>
        </authorList>
    </citation>
    <scope>NUCLEOTIDE SEQUENCE</scope>
    <source>
        <strain evidence="22">Male_cb2023</strain>
        <tissue evidence="22">Muscle</tissue>
    </source>
</reference>
<dbReference type="InterPro" id="IPR000873">
    <property type="entry name" value="AMP-dep_synth/lig_dom"/>
</dbReference>
<comment type="catalytic activity">
    <reaction evidence="13">
        <text>a long-chain fatty acid + ATP + CoA = a long-chain fatty acyl-CoA + AMP + diphosphate</text>
        <dbReference type="Rhea" id="RHEA:15421"/>
        <dbReference type="ChEBI" id="CHEBI:30616"/>
        <dbReference type="ChEBI" id="CHEBI:33019"/>
        <dbReference type="ChEBI" id="CHEBI:57287"/>
        <dbReference type="ChEBI" id="CHEBI:57560"/>
        <dbReference type="ChEBI" id="CHEBI:83139"/>
        <dbReference type="ChEBI" id="CHEBI:456215"/>
        <dbReference type="EC" id="6.2.1.3"/>
    </reaction>
    <physiologicalReaction direction="left-to-right" evidence="13">
        <dbReference type="Rhea" id="RHEA:15422"/>
    </physiologicalReaction>
</comment>
<feature type="compositionally biased region" description="Basic and acidic residues" evidence="19">
    <location>
        <begin position="829"/>
        <end position="842"/>
    </location>
</feature>
<evidence type="ECO:0000256" key="15">
    <source>
        <dbReference type="ARBA" id="ARBA00036527"/>
    </source>
</evidence>
<feature type="compositionally biased region" description="Polar residues" evidence="19">
    <location>
        <begin position="51"/>
        <end position="62"/>
    </location>
</feature>
<dbReference type="EMBL" id="JAUCMX010000013">
    <property type="protein sequence ID" value="KAK3526171.1"/>
    <property type="molecule type" value="Genomic_DNA"/>
</dbReference>
<evidence type="ECO:0000256" key="1">
    <source>
        <dbReference type="ARBA" id="ARBA00004651"/>
    </source>
</evidence>
<keyword evidence="8" id="KW-0276">Fatty acid metabolism</keyword>
<keyword evidence="11" id="KW-0443">Lipid metabolism</keyword>
<feature type="compositionally biased region" description="Polar residues" evidence="19">
    <location>
        <begin position="843"/>
        <end position="857"/>
    </location>
</feature>
<dbReference type="GO" id="GO:0005789">
    <property type="term" value="C:endoplasmic reticulum membrane"/>
    <property type="evidence" value="ECO:0007669"/>
    <property type="project" value="TreeGrafter"/>
</dbReference>